<organism evidence="4 5">
    <name type="scientific">Weissella muntiaci</name>
    <dbReference type="NCBI Taxonomy" id="2508881"/>
    <lineage>
        <taxon>Bacteria</taxon>
        <taxon>Bacillati</taxon>
        <taxon>Bacillota</taxon>
        <taxon>Bacilli</taxon>
        <taxon>Lactobacillales</taxon>
        <taxon>Lactobacillaceae</taxon>
        <taxon>Weissella</taxon>
    </lineage>
</organism>
<evidence type="ECO:0000256" key="2">
    <source>
        <dbReference type="ARBA" id="ARBA00023445"/>
    </source>
</evidence>
<reference evidence="4 5" key="1">
    <citation type="submission" date="2019-01" db="EMBL/GenBank/DDBJ databases">
        <title>Weissella sp. nov., a novel lactic acid bacterium isolated from animal feces.</title>
        <authorList>
            <person name="Wang L.-T."/>
        </authorList>
    </citation>
    <scope>NUCLEOTIDE SEQUENCE [LARGE SCALE GENOMIC DNA]</scope>
    <source>
        <strain evidence="4 5">8H-2</strain>
    </source>
</reference>
<dbReference type="Proteomes" id="UP000371977">
    <property type="component" value="Unassembled WGS sequence"/>
</dbReference>
<evidence type="ECO:0000313" key="5">
    <source>
        <dbReference type="Proteomes" id="UP000371977"/>
    </source>
</evidence>
<dbReference type="PANTHER" id="PTHR10366">
    <property type="entry name" value="NAD DEPENDENT EPIMERASE/DEHYDRATASE"/>
    <property type="match status" value="1"/>
</dbReference>
<evidence type="ECO:0000259" key="3">
    <source>
        <dbReference type="Pfam" id="PF01370"/>
    </source>
</evidence>
<feature type="domain" description="NAD-dependent epimerase/dehydratase" evidence="3">
    <location>
        <begin position="6"/>
        <end position="242"/>
    </location>
</feature>
<dbReference type="InterPro" id="IPR050425">
    <property type="entry name" value="NAD(P)_dehydrat-like"/>
</dbReference>
<keyword evidence="5" id="KW-1185">Reference proteome</keyword>
<dbReference type="OrthoDB" id="9778052at2"/>
<dbReference type="AlphaFoldDB" id="A0A6C2C6U1"/>
<dbReference type="InterPro" id="IPR036291">
    <property type="entry name" value="NAD(P)-bd_dom_sf"/>
</dbReference>
<gene>
    <name evidence="4" type="ORF">ESZ50_07465</name>
</gene>
<sequence length="343" mass="37120">MKKDLVLVTGGSGFIASHIILQLLQDGFDVRATLRTFAKRDLVEQMLINGGMEDLSGLSFVEASLTNSDGWDDAMLDVDYVMHVASPTPTLNFESESEMIRPAVDGVLMVLKAARDAKVKRVVLTSAYGAIFAGHENRQTPYTEQDWSNLDAEGIHPYQRSKTLAERAAWQFVATEGHGLELAVVNPVAVMGPVLSADYSHSNIQIQEMLAGKVAAVPNVDSGYVDVRDVARLHILAMTSDVAAGERFLATTGEVLSMLDVADTLRNAFPEYAMKLPTTVIADEQIMLAAKGNPMLRMVASLIGKYAGTSNEKSQALLGWYPRSAQSSIIATAQSMIDLGIVK</sequence>
<dbReference type="EMBL" id="SDGZ01000015">
    <property type="protein sequence ID" value="TYC49075.1"/>
    <property type="molecule type" value="Genomic_DNA"/>
</dbReference>
<evidence type="ECO:0000313" key="4">
    <source>
        <dbReference type="EMBL" id="TYC49075.1"/>
    </source>
</evidence>
<comment type="similarity">
    <text evidence="2">Belongs to the NAD(P)-dependent epimerase/dehydratase family. Dihydroflavonol-4-reductase subfamily.</text>
</comment>
<dbReference type="CDD" id="cd05227">
    <property type="entry name" value="AR_SDR_e"/>
    <property type="match status" value="1"/>
</dbReference>
<dbReference type="FunFam" id="3.40.50.720:FF:000336">
    <property type="entry name" value="Aldehyde reductase"/>
    <property type="match status" value="1"/>
</dbReference>
<dbReference type="PANTHER" id="PTHR10366:SF564">
    <property type="entry name" value="STEROL-4-ALPHA-CARBOXYLATE 3-DEHYDROGENASE, DECARBOXYLATING"/>
    <property type="match status" value="1"/>
</dbReference>
<comment type="caution">
    <text evidence="4">The sequence shown here is derived from an EMBL/GenBank/DDBJ whole genome shotgun (WGS) entry which is preliminary data.</text>
</comment>
<dbReference type="InterPro" id="IPR001509">
    <property type="entry name" value="Epimerase_deHydtase"/>
</dbReference>
<dbReference type="Gene3D" id="3.40.50.720">
    <property type="entry name" value="NAD(P)-binding Rossmann-like Domain"/>
    <property type="match status" value="1"/>
</dbReference>
<dbReference type="SUPFAM" id="SSF51735">
    <property type="entry name" value="NAD(P)-binding Rossmann-fold domains"/>
    <property type="match status" value="1"/>
</dbReference>
<name>A0A6C2C6U1_9LACO</name>
<evidence type="ECO:0000256" key="1">
    <source>
        <dbReference type="ARBA" id="ARBA00023002"/>
    </source>
</evidence>
<keyword evidence="1" id="KW-0560">Oxidoreductase</keyword>
<dbReference type="Pfam" id="PF01370">
    <property type="entry name" value="Epimerase"/>
    <property type="match status" value="1"/>
</dbReference>
<accession>A0A6C2C6U1</accession>
<proteinExistence type="inferred from homology"/>
<dbReference type="RefSeq" id="WP_148622937.1">
    <property type="nucleotide sequence ID" value="NZ_SDGZ01000015.1"/>
</dbReference>
<protein>
    <submittedName>
        <fullName evidence="4">Aldehyde reductase</fullName>
    </submittedName>
</protein>
<dbReference type="GO" id="GO:0016616">
    <property type="term" value="F:oxidoreductase activity, acting on the CH-OH group of donors, NAD or NADP as acceptor"/>
    <property type="evidence" value="ECO:0007669"/>
    <property type="project" value="TreeGrafter"/>
</dbReference>